<dbReference type="EMBL" id="KB295358">
    <property type="protein sequence ID" value="ELU13250.1"/>
    <property type="molecule type" value="Genomic_DNA"/>
</dbReference>
<accession>R7VC50</accession>
<proteinExistence type="predicted"/>
<dbReference type="Proteomes" id="UP000014760">
    <property type="component" value="Unassembled WGS sequence"/>
</dbReference>
<sequence>MNWGVVFHETANVLNGASVYYHTFAIPTPRFPELNLPRINCGNQSIVAQFIYCDAANELLDAVRQSGQDKIRHANTRLRTALDVLPDFNRAMMMMAGKRRRNKRDNNDITSDEMNTKRKRKTVEDEENKKKKKKKEEKKDEDLYAYMLLSNDNEKPIRYGHRRLMKRDIQPMHCDEDSRGNFFDDLRSGIFGVATQSQVKVVANQICRINNVIGLNSQEIVQTNSRLSSLSQETNARLDNTASAITNLNARVQETRLSLQKLAQDMGLSLRSINAKINAEIRGTHIFLSLLSEIQKYDEEMDSIETKIDHFVEGINQLITGYLLPSLVPQTRLRRIITDIMLTLSKGGVVVGGGGNNNGENYSNNNNGSNSRSSILNKKLLEAHAAADALVLQLKQAQKVKKPPGSPPRRCECG</sequence>
<organism evidence="2">
    <name type="scientific">Capitella teleta</name>
    <name type="common">Polychaete worm</name>
    <dbReference type="NCBI Taxonomy" id="283909"/>
    <lineage>
        <taxon>Eukaryota</taxon>
        <taxon>Metazoa</taxon>
        <taxon>Spiralia</taxon>
        <taxon>Lophotrochozoa</taxon>
        <taxon>Annelida</taxon>
        <taxon>Polychaeta</taxon>
        <taxon>Sedentaria</taxon>
        <taxon>Scolecida</taxon>
        <taxon>Capitellidae</taxon>
        <taxon>Capitella</taxon>
    </lineage>
</organism>
<feature type="region of interest" description="Disordered" evidence="1">
    <location>
        <begin position="95"/>
        <end position="137"/>
    </location>
</feature>
<reference evidence="2 4" key="2">
    <citation type="journal article" date="2013" name="Nature">
        <title>Insights into bilaterian evolution from three spiralian genomes.</title>
        <authorList>
            <person name="Simakov O."/>
            <person name="Marletaz F."/>
            <person name="Cho S.J."/>
            <person name="Edsinger-Gonzales E."/>
            <person name="Havlak P."/>
            <person name="Hellsten U."/>
            <person name="Kuo D.H."/>
            <person name="Larsson T."/>
            <person name="Lv J."/>
            <person name="Arendt D."/>
            <person name="Savage R."/>
            <person name="Osoegawa K."/>
            <person name="de Jong P."/>
            <person name="Grimwood J."/>
            <person name="Chapman J.A."/>
            <person name="Shapiro H."/>
            <person name="Aerts A."/>
            <person name="Otillar R.P."/>
            <person name="Terry A.Y."/>
            <person name="Boore J.L."/>
            <person name="Grigoriev I.V."/>
            <person name="Lindberg D.R."/>
            <person name="Seaver E.C."/>
            <person name="Weisblat D.A."/>
            <person name="Putnam N.H."/>
            <person name="Rokhsar D.S."/>
        </authorList>
    </citation>
    <scope>NUCLEOTIDE SEQUENCE</scope>
    <source>
        <strain evidence="2 4">I ESC-2004</strain>
    </source>
</reference>
<evidence type="ECO:0000313" key="3">
    <source>
        <dbReference type="EnsemblMetazoa" id="CapteP185302"/>
    </source>
</evidence>
<reference evidence="4" key="1">
    <citation type="submission" date="2012-12" db="EMBL/GenBank/DDBJ databases">
        <authorList>
            <person name="Hellsten U."/>
            <person name="Grimwood J."/>
            <person name="Chapman J.A."/>
            <person name="Shapiro H."/>
            <person name="Aerts A."/>
            <person name="Otillar R.P."/>
            <person name="Terry A.Y."/>
            <person name="Boore J.L."/>
            <person name="Simakov O."/>
            <person name="Marletaz F."/>
            <person name="Cho S.-J."/>
            <person name="Edsinger-Gonzales E."/>
            <person name="Havlak P."/>
            <person name="Kuo D.-H."/>
            <person name="Larsson T."/>
            <person name="Lv J."/>
            <person name="Arendt D."/>
            <person name="Savage R."/>
            <person name="Osoegawa K."/>
            <person name="de Jong P."/>
            <person name="Lindberg D.R."/>
            <person name="Seaver E.C."/>
            <person name="Weisblat D.A."/>
            <person name="Putnam N.H."/>
            <person name="Grigoriev I.V."/>
            <person name="Rokhsar D.S."/>
        </authorList>
    </citation>
    <scope>NUCLEOTIDE SEQUENCE</scope>
    <source>
        <strain evidence="4">I ESC-2004</strain>
    </source>
</reference>
<reference evidence="3" key="3">
    <citation type="submission" date="2015-06" db="UniProtKB">
        <authorList>
            <consortium name="EnsemblMetazoa"/>
        </authorList>
    </citation>
    <scope>IDENTIFICATION</scope>
</reference>
<dbReference type="HOGENOM" id="CLU_664389_0_0_1"/>
<evidence type="ECO:0000313" key="2">
    <source>
        <dbReference type="EMBL" id="ELU13250.1"/>
    </source>
</evidence>
<keyword evidence="4" id="KW-1185">Reference proteome</keyword>
<dbReference type="AlphaFoldDB" id="R7VC50"/>
<dbReference type="EMBL" id="AMQN01019132">
    <property type="status" value="NOT_ANNOTATED_CDS"/>
    <property type="molecule type" value="Genomic_DNA"/>
</dbReference>
<name>R7VC50_CAPTE</name>
<dbReference type="EMBL" id="AMQN01019133">
    <property type="status" value="NOT_ANNOTATED_CDS"/>
    <property type="molecule type" value="Genomic_DNA"/>
</dbReference>
<evidence type="ECO:0000313" key="4">
    <source>
        <dbReference type="Proteomes" id="UP000014760"/>
    </source>
</evidence>
<gene>
    <name evidence="2" type="ORF">CAPTEDRAFT_185302</name>
</gene>
<dbReference type="EnsemblMetazoa" id="CapteT185302">
    <property type="protein sequence ID" value="CapteP185302"/>
    <property type="gene ID" value="CapteG185302"/>
</dbReference>
<evidence type="ECO:0000256" key="1">
    <source>
        <dbReference type="SAM" id="MobiDB-lite"/>
    </source>
</evidence>
<protein>
    <submittedName>
        <fullName evidence="2 3">Uncharacterized protein</fullName>
    </submittedName>
</protein>